<evidence type="ECO:0000313" key="2">
    <source>
        <dbReference type="EMBL" id="KAJ8869237.1"/>
    </source>
</evidence>
<feature type="region of interest" description="Disordered" evidence="1">
    <location>
        <begin position="75"/>
        <end position="146"/>
    </location>
</feature>
<dbReference type="EMBL" id="JARBHB010000014">
    <property type="protein sequence ID" value="KAJ8869237.1"/>
    <property type="molecule type" value="Genomic_DNA"/>
</dbReference>
<proteinExistence type="predicted"/>
<name>A0ABQ9GAP1_9NEOP</name>
<sequence>MHSGAAPCSPRFALIGSQDMMLRDTLISSRTHSLFLSLIGHTKLWKYAPWGLIGYRTLRSIPYWQGFRLAGRERKEQSRNARLGETGYPRENPPTTGIIRHDSHTRKSGSDPAGVGGGTVAKRLACSPPTKANRVQTPAGPPDIRKWESCRTMPLVGGFSRASPVSPASSFRRRSIFTSITLIGSQDLADKIDVKHVYTEVDFAIGSQFIRHALDDSEPVTDLQGN</sequence>
<evidence type="ECO:0000313" key="3">
    <source>
        <dbReference type="Proteomes" id="UP001159363"/>
    </source>
</evidence>
<protein>
    <submittedName>
        <fullName evidence="2">Uncharacterized protein</fullName>
    </submittedName>
</protein>
<evidence type="ECO:0000256" key="1">
    <source>
        <dbReference type="SAM" id="MobiDB-lite"/>
    </source>
</evidence>
<keyword evidence="3" id="KW-1185">Reference proteome</keyword>
<gene>
    <name evidence="2" type="ORF">PR048_030809</name>
</gene>
<accession>A0ABQ9GAP1</accession>
<reference evidence="2 3" key="1">
    <citation type="submission" date="2023-02" db="EMBL/GenBank/DDBJ databases">
        <title>LHISI_Scaffold_Assembly.</title>
        <authorList>
            <person name="Stuart O.P."/>
            <person name="Cleave R."/>
            <person name="Magrath M.J.L."/>
            <person name="Mikheyev A.S."/>
        </authorList>
    </citation>
    <scope>NUCLEOTIDE SEQUENCE [LARGE SCALE GENOMIC DNA]</scope>
    <source>
        <strain evidence="2">Daus_M_001</strain>
        <tissue evidence="2">Leg muscle</tissue>
    </source>
</reference>
<organism evidence="2 3">
    <name type="scientific">Dryococelus australis</name>
    <dbReference type="NCBI Taxonomy" id="614101"/>
    <lineage>
        <taxon>Eukaryota</taxon>
        <taxon>Metazoa</taxon>
        <taxon>Ecdysozoa</taxon>
        <taxon>Arthropoda</taxon>
        <taxon>Hexapoda</taxon>
        <taxon>Insecta</taxon>
        <taxon>Pterygota</taxon>
        <taxon>Neoptera</taxon>
        <taxon>Polyneoptera</taxon>
        <taxon>Phasmatodea</taxon>
        <taxon>Verophasmatodea</taxon>
        <taxon>Anareolatae</taxon>
        <taxon>Phasmatidae</taxon>
        <taxon>Eurycanthinae</taxon>
        <taxon>Dryococelus</taxon>
    </lineage>
</organism>
<dbReference type="Proteomes" id="UP001159363">
    <property type="component" value="Chromosome 13"/>
</dbReference>
<comment type="caution">
    <text evidence="2">The sequence shown here is derived from an EMBL/GenBank/DDBJ whole genome shotgun (WGS) entry which is preliminary data.</text>
</comment>